<feature type="region of interest" description="Disordered" evidence="5">
    <location>
        <begin position="71"/>
        <end position="106"/>
    </location>
</feature>
<dbReference type="PANTHER" id="PTHR46577:SF1">
    <property type="entry name" value="HTH-TYPE TRANSCRIPTIONAL REGULATORY PROTEIN GABR"/>
    <property type="match status" value="1"/>
</dbReference>
<dbReference type="CDD" id="cd07377">
    <property type="entry name" value="WHTH_GntR"/>
    <property type="match status" value="1"/>
</dbReference>
<keyword evidence="3" id="KW-0804">Transcription</keyword>
<keyword evidence="2 4" id="KW-0238">DNA-binding</keyword>
<evidence type="ECO:0000259" key="7">
    <source>
        <dbReference type="PROSITE" id="PS50977"/>
    </source>
</evidence>
<dbReference type="Pfam" id="PF00440">
    <property type="entry name" value="TetR_N"/>
    <property type="match status" value="1"/>
</dbReference>
<evidence type="ECO:0000256" key="3">
    <source>
        <dbReference type="ARBA" id="ARBA00023163"/>
    </source>
</evidence>
<dbReference type="PANTHER" id="PTHR46577">
    <property type="entry name" value="HTH-TYPE TRANSCRIPTIONAL REGULATORY PROTEIN GABR"/>
    <property type="match status" value="1"/>
</dbReference>
<protein>
    <submittedName>
        <fullName evidence="8">GntR family transcriptional regulator</fullName>
    </submittedName>
</protein>
<comment type="caution">
    <text evidence="8">The sequence shown here is derived from an EMBL/GenBank/DDBJ whole genome shotgun (WGS) entry which is preliminary data.</text>
</comment>
<dbReference type="Proteomes" id="UP000694287">
    <property type="component" value="Unassembled WGS sequence"/>
</dbReference>
<gene>
    <name evidence="8" type="ORF">I4I81_13800</name>
</gene>
<dbReference type="InterPro" id="IPR000524">
    <property type="entry name" value="Tscrpt_reg_HTH_GntR"/>
</dbReference>
<evidence type="ECO:0000256" key="1">
    <source>
        <dbReference type="ARBA" id="ARBA00023015"/>
    </source>
</evidence>
<evidence type="ECO:0000256" key="2">
    <source>
        <dbReference type="ARBA" id="ARBA00023125"/>
    </source>
</evidence>
<dbReference type="InterPro" id="IPR004111">
    <property type="entry name" value="Repressor_TetR_C"/>
</dbReference>
<dbReference type="PROSITE" id="PS50949">
    <property type="entry name" value="HTH_GNTR"/>
    <property type="match status" value="1"/>
</dbReference>
<dbReference type="InterPro" id="IPR001647">
    <property type="entry name" value="HTH_TetR"/>
</dbReference>
<keyword evidence="1" id="KW-0805">Transcription regulation</keyword>
<dbReference type="PROSITE" id="PS50977">
    <property type="entry name" value="HTH_TETR_2"/>
    <property type="match status" value="1"/>
</dbReference>
<evidence type="ECO:0000256" key="5">
    <source>
        <dbReference type="SAM" id="MobiDB-lite"/>
    </source>
</evidence>
<dbReference type="Pfam" id="PF02909">
    <property type="entry name" value="TetR_C_1"/>
    <property type="match status" value="1"/>
</dbReference>
<name>A0ABS6USU3_9PSEU</name>
<accession>A0ABS6USU3</accession>
<evidence type="ECO:0000313" key="9">
    <source>
        <dbReference type="Proteomes" id="UP000694287"/>
    </source>
</evidence>
<evidence type="ECO:0000313" key="8">
    <source>
        <dbReference type="EMBL" id="MBW0135323.1"/>
    </source>
</evidence>
<reference evidence="8 9" key="1">
    <citation type="submission" date="2020-11" db="EMBL/GenBank/DDBJ databases">
        <title>Pseudonocardia abyssalis sp. nov. and Pseudonocardia oceani sp. nov., description and phylogenomic analysis of two novel actinomycetes isolated from the deep Southern Ocean.</title>
        <authorList>
            <person name="Parra J."/>
        </authorList>
    </citation>
    <scope>NUCLEOTIDE SEQUENCE [LARGE SCALE GENOMIC DNA]</scope>
    <source>
        <strain evidence="8 9">KRD-168</strain>
    </source>
</reference>
<feature type="DNA-binding region" description="H-T-H motif" evidence="4">
    <location>
        <begin position="128"/>
        <end position="147"/>
    </location>
</feature>
<dbReference type="SMART" id="SM00345">
    <property type="entry name" value="HTH_GNTR"/>
    <property type="match status" value="1"/>
</dbReference>
<keyword evidence="9" id="KW-1185">Reference proteome</keyword>
<dbReference type="EMBL" id="JADQDK010000001">
    <property type="protein sequence ID" value="MBW0135323.1"/>
    <property type="molecule type" value="Genomic_DNA"/>
</dbReference>
<organism evidence="8 9">
    <name type="scientific">Pseudonocardia abyssalis</name>
    <dbReference type="NCBI Taxonomy" id="2792008"/>
    <lineage>
        <taxon>Bacteria</taxon>
        <taxon>Bacillati</taxon>
        <taxon>Actinomycetota</taxon>
        <taxon>Actinomycetes</taxon>
        <taxon>Pseudonocardiales</taxon>
        <taxon>Pseudonocardiaceae</taxon>
        <taxon>Pseudonocardia</taxon>
    </lineage>
</organism>
<dbReference type="InterPro" id="IPR051446">
    <property type="entry name" value="HTH_trans_reg/aminotransferase"/>
</dbReference>
<feature type="domain" description="HTH gntR-type" evidence="6">
    <location>
        <begin position="8"/>
        <end position="76"/>
    </location>
</feature>
<feature type="domain" description="HTH tetR-type" evidence="7">
    <location>
        <begin position="105"/>
        <end position="165"/>
    </location>
</feature>
<evidence type="ECO:0000259" key="6">
    <source>
        <dbReference type="PROSITE" id="PS50949"/>
    </source>
</evidence>
<evidence type="ECO:0000256" key="4">
    <source>
        <dbReference type="PROSITE-ProRule" id="PRU00335"/>
    </source>
</evidence>
<dbReference type="RefSeq" id="WP_218605475.1">
    <property type="nucleotide sequence ID" value="NZ_JADQDJ010000358.1"/>
</dbReference>
<dbReference type="Pfam" id="PF00392">
    <property type="entry name" value="GntR"/>
    <property type="match status" value="1"/>
</dbReference>
<proteinExistence type="predicted"/>
<sequence>MSQDAQLEPLYRRIAGEFAARIRSGDLRPGDRIPSIRQIADRWNVAIATATKVLAALRDDGLVETTVGSGTVVSASTNGPRRPDRGATSTSRSFPPRSAGGAKQALSREHVLRTAVAIADVEGAGAVSMRRVAAELGVGAMSLYRHIANKDDLMTEMADLVFGELELPDPGPDGWRARLELIARWQWGLCRRHLWLPGAVSFTRPSMAPNMMVHTEWTLRALEGLGLSLRTRMQEALALHSLVINAALSTADEVEAEQETGVSLGRWLQAQRARTDALFAGGRFPLLAQVHEQVVPDVDELFDYSLARHLDGFAVLVGEPPSSDSRSAS</sequence>